<reference evidence="5 6" key="1">
    <citation type="submission" date="2019-03" db="EMBL/GenBank/DDBJ databases">
        <title>Sequencing 23 genomes of Wallemia ichthyophaga.</title>
        <authorList>
            <person name="Gostincar C."/>
        </authorList>
    </citation>
    <scope>NUCLEOTIDE SEQUENCE [LARGE SCALE GENOMIC DNA]</scope>
    <source>
        <strain evidence="5 6">EXF-8621</strain>
    </source>
</reference>
<name>A0A4T0I8N6_WALIC</name>
<dbReference type="Pfam" id="PF00400">
    <property type="entry name" value="WD40"/>
    <property type="match status" value="2"/>
</dbReference>
<feature type="repeat" description="WD" evidence="3">
    <location>
        <begin position="307"/>
        <end position="348"/>
    </location>
</feature>
<gene>
    <name evidence="5" type="ORF">E3P90_01905</name>
</gene>
<feature type="repeat" description="WD" evidence="3">
    <location>
        <begin position="188"/>
        <end position="230"/>
    </location>
</feature>
<feature type="compositionally biased region" description="Polar residues" evidence="4">
    <location>
        <begin position="350"/>
        <end position="366"/>
    </location>
</feature>
<dbReference type="InterPro" id="IPR001680">
    <property type="entry name" value="WD40_rpt"/>
</dbReference>
<organism evidence="5 6">
    <name type="scientific">Wallemia ichthyophaga</name>
    <dbReference type="NCBI Taxonomy" id="245174"/>
    <lineage>
        <taxon>Eukaryota</taxon>
        <taxon>Fungi</taxon>
        <taxon>Dikarya</taxon>
        <taxon>Basidiomycota</taxon>
        <taxon>Wallemiomycotina</taxon>
        <taxon>Wallemiomycetes</taxon>
        <taxon>Wallemiales</taxon>
        <taxon>Wallemiaceae</taxon>
        <taxon>Wallemia</taxon>
    </lineage>
</organism>
<proteinExistence type="predicted"/>
<protein>
    <recommendedName>
        <fullName evidence="7">DDB1-and CUL4-associated factor 7</fullName>
    </recommendedName>
</protein>
<dbReference type="InterPro" id="IPR045159">
    <property type="entry name" value="DCAF7-like"/>
</dbReference>
<keyword evidence="1 3" id="KW-0853">WD repeat</keyword>
<feature type="region of interest" description="Disordered" evidence="4">
    <location>
        <begin position="345"/>
        <end position="366"/>
    </location>
</feature>
<evidence type="ECO:0008006" key="7">
    <source>
        <dbReference type="Google" id="ProtNLM"/>
    </source>
</evidence>
<evidence type="ECO:0000256" key="4">
    <source>
        <dbReference type="SAM" id="MobiDB-lite"/>
    </source>
</evidence>
<dbReference type="InterPro" id="IPR036322">
    <property type="entry name" value="WD40_repeat_dom_sf"/>
</dbReference>
<dbReference type="PROSITE" id="PS50294">
    <property type="entry name" value="WD_REPEATS_REGION"/>
    <property type="match status" value="1"/>
</dbReference>
<dbReference type="PROSITE" id="PS50082">
    <property type="entry name" value="WD_REPEATS_2"/>
    <property type="match status" value="3"/>
</dbReference>
<sequence length="439" mass="47344">MASTLTHNSSLPVSALAWANERGGSSLPRLALGSYVEDYSNQLQVIGLSSSLPLSEPDVPPTGVDGGDFNILAQAHHGYPPTKVAWEPISKRRNELIASTSDVLKLWEFNEFNQSNQSNFNGNIHNPINTQPSSLNLVAQLTPKTPGTAAPLTSFSWNHSTPSRIVTSSIDTTCTVWDLETRTPITQLIAHDREVYDVSWLPRSSDIFVSVGADGSLRAFDLRSLEHSTILYETSAIDKRRAQPNTQSNIPNKNDNSPITSTSTTNAPLLRLSFNPYDSNYLATFRADSGDVHVLDMRSPGAPVTNIRAHTRGVSGIAWKPDGGVLATGGDDGAVHLWDVKRGEKVGDKTGSNGMSRQSSSVSNKPSLLKDSVLSYRGASPVHSLAWGSVPSVVGKRSSWEDWIAVGGQSQTIDCNGNIPQSCAVCIWVITENNETALN</sequence>
<evidence type="ECO:0000256" key="1">
    <source>
        <dbReference type="ARBA" id="ARBA00022574"/>
    </source>
</evidence>
<feature type="repeat" description="WD" evidence="3">
    <location>
        <begin position="145"/>
        <end position="187"/>
    </location>
</feature>
<evidence type="ECO:0000313" key="5">
    <source>
        <dbReference type="EMBL" id="TIB12763.1"/>
    </source>
</evidence>
<dbReference type="SMART" id="SM00320">
    <property type="entry name" value="WD40"/>
    <property type="match status" value="3"/>
</dbReference>
<evidence type="ECO:0000256" key="3">
    <source>
        <dbReference type="PROSITE-ProRule" id="PRU00221"/>
    </source>
</evidence>
<dbReference type="Proteomes" id="UP000306954">
    <property type="component" value="Unassembled WGS sequence"/>
</dbReference>
<evidence type="ECO:0000313" key="6">
    <source>
        <dbReference type="Proteomes" id="UP000306954"/>
    </source>
</evidence>
<dbReference type="SUPFAM" id="SSF50978">
    <property type="entry name" value="WD40 repeat-like"/>
    <property type="match status" value="1"/>
</dbReference>
<comment type="caution">
    <text evidence="5">The sequence shown here is derived from an EMBL/GenBank/DDBJ whole genome shotgun (WGS) entry which is preliminary data.</text>
</comment>
<dbReference type="Gene3D" id="2.130.10.10">
    <property type="entry name" value="YVTN repeat-like/Quinoprotein amine dehydrogenase"/>
    <property type="match status" value="2"/>
</dbReference>
<dbReference type="EMBL" id="SPOF01000017">
    <property type="protein sequence ID" value="TIB12763.1"/>
    <property type="molecule type" value="Genomic_DNA"/>
</dbReference>
<dbReference type="PANTHER" id="PTHR19919">
    <property type="entry name" value="WD REPEAT CONTAINING PROTEIN"/>
    <property type="match status" value="1"/>
</dbReference>
<dbReference type="InterPro" id="IPR019775">
    <property type="entry name" value="WD40_repeat_CS"/>
</dbReference>
<dbReference type="InterPro" id="IPR015943">
    <property type="entry name" value="WD40/YVTN_repeat-like_dom_sf"/>
</dbReference>
<dbReference type="AlphaFoldDB" id="A0A4T0I8N6"/>
<accession>A0A4T0I8N6</accession>
<evidence type="ECO:0000256" key="2">
    <source>
        <dbReference type="ARBA" id="ARBA00022737"/>
    </source>
</evidence>
<feature type="region of interest" description="Disordered" evidence="4">
    <location>
        <begin position="238"/>
        <end position="264"/>
    </location>
</feature>
<dbReference type="PROSITE" id="PS00678">
    <property type="entry name" value="WD_REPEATS_1"/>
    <property type="match status" value="2"/>
</dbReference>
<keyword evidence="2" id="KW-0677">Repeat</keyword>
<feature type="compositionally biased region" description="Polar residues" evidence="4">
    <location>
        <begin position="243"/>
        <end position="264"/>
    </location>
</feature>